<dbReference type="AlphaFoldDB" id="A0A1H2LB61"/>
<dbReference type="PANTHER" id="PTHR30477:SF8">
    <property type="entry name" value="METAL TRANSPORT SYSTEM MEMBRANE PROTEIN CT_070-RELATED"/>
    <property type="match status" value="1"/>
</dbReference>
<dbReference type="Gene3D" id="1.10.3470.10">
    <property type="entry name" value="ABC transporter involved in vitamin B12 uptake, BtuC"/>
    <property type="match status" value="1"/>
</dbReference>
<name>A0A1H2LB61_9ACTO</name>
<dbReference type="CDD" id="cd06550">
    <property type="entry name" value="TM_ABC_iron-siderophores_like"/>
    <property type="match status" value="1"/>
</dbReference>
<dbReference type="GO" id="GO:0055085">
    <property type="term" value="P:transmembrane transport"/>
    <property type="evidence" value="ECO:0007669"/>
    <property type="project" value="InterPro"/>
</dbReference>
<dbReference type="STRING" id="131112.SAMN04489737_0296"/>
<keyword evidence="11" id="KW-1185">Reference proteome</keyword>
<dbReference type="InterPro" id="IPR037294">
    <property type="entry name" value="ABC_BtuC-like"/>
</dbReference>
<evidence type="ECO:0000313" key="11">
    <source>
        <dbReference type="Proteomes" id="UP000214355"/>
    </source>
</evidence>
<evidence type="ECO:0000256" key="2">
    <source>
        <dbReference type="ARBA" id="ARBA00008034"/>
    </source>
</evidence>
<dbReference type="InterPro" id="IPR001626">
    <property type="entry name" value="ABC_TroCD"/>
</dbReference>
<protein>
    <submittedName>
        <fullName evidence="10">Manganese/zinc/iron transport system permease protein</fullName>
    </submittedName>
</protein>
<evidence type="ECO:0000256" key="6">
    <source>
        <dbReference type="ARBA" id="ARBA00022989"/>
    </source>
</evidence>
<feature type="transmembrane region" description="Helical" evidence="9">
    <location>
        <begin position="91"/>
        <end position="110"/>
    </location>
</feature>
<keyword evidence="7 9" id="KW-0472">Membrane</keyword>
<dbReference type="GO" id="GO:0010043">
    <property type="term" value="P:response to zinc ion"/>
    <property type="evidence" value="ECO:0007669"/>
    <property type="project" value="TreeGrafter"/>
</dbReference>
<evidence type="ECO:0000256" key="1">
    <source>
        <dbReference type="ARBA" id="ARBA00004651"/>
    </source>
</evidence>
<sequence length="288" mass="30574">MSFVVGTSLLAIVTALVCALPGSFIVLRRSSMLVDAMSHAILPGIVMGYYVTHDFDSPLLIVGAAIAGLVVVLGNDWLVRSGFVSGDAPQGLIFPMLFSVGVILISLNFGNLHLDTHVVLSGDLNLAAWHQLIIGGVSYGPKYLYVLLVVLLANAIAIWFMYPRLKITSFDPAFSSTIGIRTRAVDTIFMFLVAVTVTAAFNAAGAILIVALMIAPAATARLFSNSMKHMMIGTMIVAVGGSIIGFWIAYVLHAPTSAAMAVCYGLAFTIVLIVGKAKNFVHQAQQID</sequence>
<dbReference type="Proteomes" id="UP000214355">
    <property type="component" value="Chromosome I"/>
</dbReference>
<evidence type="ECO:0000256" key="7">
    <source>
        <dbReference type="ARBA" id="ARBA00023136"/>
    </source>
</evidence>
<evidence type="ECO:0000256" key="3">
    <source>
        <dbReference type="ARBA" id="ARBA00022448"/>
    </source>
</evidence>
<gene>
    <name evidence="10" type="ORF">SAMN04489737_0296</name>
</gene>
<feature type="transmembrane region" description="Helical" evidence="9">
    <location>
        <begin position="58"/>
        <end position="79"/>
    </location>
</feature>
<accession>A0A1H2LB61</accession>
<dbReference type="RefSeq" id="WP_091279037.1">
    <property type="nucleotide sequence ID" value="NZ_JABAPK010000005.1"/>
</dbReference>
<dbReference type="GO" id="GO:0043190">
    <property type="term" value="C:ATP-binding cassette (ABC) transporter complex"/>
    <property type="evidence" value="ECO:0007669"/>
    <property type="project" value="InterPro"/>
</dbReference>
<dbReference type="OrthoDB" id="1016457at2"/>
<dbReference type="GeneID" id="65344051"/>
<evidence type="ECO:0000256" key="8">
    <source>
        <dbReference type="RuleBase" id="RU003943"/>
    </source>
</evidence>
<comment type="subcellular location">
    <subcellularLocation>
        <location evidence="1 8">Cell membrane</location>
        <topology evidence="1 8">Multi-pass membrane protein</topology>
    </subcellularLocation>
</comment>
<feature type="transmembrane region" description="Helical" evidence="9">
    <location>
        <begin position="231"/>
        <end position="252"/>
    </location>
</feature>
<dbReference type="EMBL" id="LT629804">
    <property type="protein sequence ID" value="SDU78042.1"/>
    <property type="molecule type" value="Genomic_DNA"/>
</dbReference>
<evidence type="ECO:0000256" key="4">
    <source>
        <dbReference type="ARBA" id="ARBA00022475"/>
    </source>
</evidence>
<dbReference type="Pfam" id="PF00950">
    <property type="entry name" value="ABC-3"/>
    <property type="match status" value="1"/>
</dbReference>
<proteinExistence type="inferred from homology"/>
<dbReference type="PANTHER" id="PTHR30477">
    <property type="entry name" value="ABC-TRANSPORTER METAL-BINDING PROTEIN"/>
    <property type="match status" value="1"/>
</dbReference>
<reference evidence="11" key="1">
    <citation type="submission" date="2016-10" db="EMBL/GenBank/DDBJ databases">
        <authorList>
            <person name="Varghese N."/>
            <person name="Submissions S."/>
        </authorList>
    </citation>
    <scope>NUCLEOTIDE SEQUENCE [LARGE SCALE GENOMIC DNA]</scope>
    <source>
        <strain evidence="11">DSM 10002</strain>
    </source>
</reference>
<keyword evidence="6 9" id="KW-1133">Transmembrane helix</keyword>
<keyword evidence="5 8" id="KW-0812">Transmembrane</keyword>
<feature type="transmembrane region" description="Helical" evidence="9">
    <location>
        <begin position="258"/>
        <end position="275"/>
    </location>
</feature>
<keyword evidence="3 8" id="KW-0813">Transport</keyword>
<evidence type="ECO:0000313" key="10">
    <source>
        <dbReference type="EMBL" id="SDU78042.1"/>
    </source>
</evidence>
<comment type="similarity">
    <text evidence="2 8">Belongs to the ABC-3 integral membrane protein family.</text>
</comment>
<feature type="transmembrane region" description="Helical" evidence="9">
    <location>
        <begin position="183"/>
        <end position="201"/>
    </location>
</feature>
<dbReference type="SUPFAM" id="SSF81345">
    <property type="entry name" value="ABC transporter involved in vitamin B12 uptake, BtuC"/>
    <property type="match status" value="1"/>
</dbReference>
<evidence type="ECO:0000256" key="9">
    <source>
        <dbReference type="SAM" id="Phobius"/>
    </source>
</evidence>
<keyword evidence="4" id="KW-1003">Cell membrane</keyword>
<feature type="transmembrane region" description="Helical" evidence="9">
    <location>
        <begin position="143"/>
        <end position="162"/>
    </location>
</feature>
<feature type="transmembrane region" description="Helical" evidence="9">
    <location>
        <begin position="6"/>
        <end position="26"/>
    </location>
</feature>
<organism evidence="10 11">
    <name type="scientific">Arcanobacterium phocae</name>
    <dbReference type="NCBI Taxonomy" id="131112"/>
    <lineage>
        <taxon>Bacteria</taxon>
        <taxon>Bacillati</taxon>
        <taxon>Actinomycetota</taxon>
        <taxon>Actinomycetes</taxon>
        <taxon>Actinomycetales</taxon>
        <taxon>Actinomycetaceae</taxon>
        <taxon>Arcanobacterium</taxon>
    </lineage>
</organism>
<evidence type="ECO:0000256" key="5">
    <source>
        <dbReference type="ARBA" id="ARBA00022692"/>
    </source>
</evidence>